<evidence type="ECO:0000313" key="2">
    <source>
        <dbReference type="EMBL" id="WAH43978.1"/>
    </source>
</evidence>
<dbReference type="Gene3D" id="3.40.50.1360">
    <property type="match status" value="1"/>
</dbReference>
<keyword evidence="2" id="KW-0378">Hydrolase</keyword>
<gene>
    <name evidence="2" type="ORF">NZD89_11675</name>
</gene>
<dbReference type="RefSeq" id="WP_268007881.1">
    <property type="nucleotide sequence ID" value="NZ_BSUT01000001.1"/>
</dbReference>
<dbReference type="PANTHER" id="PTHR42892">
    <property type="entry name" value="GLUCOSAMINE-6-PHOSPHATE DEAMINASE-LIKE PROTEIN BT_0258-RELATED"/>
    <property type="match status" value="1"/>
</dbReference>
<dbReference type="EC" id="3.1.1.31" evidence="2"/>
<evidence type="ECO:0000313" key="3">
    <source>
        <dbReference type="Proteomes" id="UP001164761"/>
    </source>
</evidence>
<dbReference type="GO" id="GO:0017057">
    <property type="term" value="F:6-phosphogluconolactonase activity"/>
    <property type="evidence" value="ECO:0007669"/>
    <property type="project" value="UniProtKB-EC"/>
</dbReference>
<dbReference type="PANTHER" id="PTHR42892:SF1">
    <property type="entry name" value="GLUCOSAMINE-6-PHOSPHATE ISOMERASE"/>
    <property type="match status" value="1"/>
</dbReference>
<dbReference type="EMBL" id="CP104067">
    <property type="protein sequence ID" value="WAH43978.1"/>
    <property type="molecule type" value="Genomic_DNA"/>
</dbReference>
<organism evidence="2 3">
    <name type="scientific">Alicyclobacillus fastidiosus</name>
    <dbReference type="NCBI Taxonomy" id="392011"/>
    <lineage>
        <taxon>Bacteria</taxon>
        <taxon>Bacillati</taxon>
        <taxon>Bacillota</taxon>
        <taxon>Bacilli</taxon>
        <taxon>Bacillales</taxon>
        <taxon>Alicyclobacillaceae</taxon>
        <taxon>Alicyclobacillus</taxon>
    </lineage>
</organism>
<name>A0ABY6ZM25_9BACL</name>
<dbReference type="Pfam" id="PF01182">
    <property type="entry name" value="Glucosamine_iso"/>
    <property type="match status" value="1"/>
</dbReference>
<dbReference type="Proteomes" id="UP001164761">
    <property type="component" value="Chromosome"/>
</dbReference>
<keyword evidence="3" id="KW-1185">Reference proteome</keyword>
<dbReference type="InterPro" id="IPR037171">
    <property type="entry name" value="NagB/RpiA_transferase-like"/>
</dbReference>
<reference evidence="2" key="1">
    <citation type="submission" date="2022-08" db="EMBL/GenBank/DDBJ databases">
        <title>Alicyclobacillus fastidiosus DSM 17978, complete genome.</title>
        <authorList>
            <person name="Wang Q."/>
            <person name="Cai R."/>
            <person name="Wang Z."/>
        </authorList>
    </citation>
    <scope>NUCLEOTIDE SEQUENCE</scope>
    <source>
        <strain evidence="2">DSM 17978</strain>
    </source>
</reference>
<dbReference type="InterPro" id="IPR006148">
    <property type="entry name" value="Glc/Gal-6P_isomerase"/>
</dbReference>
<evidence type="ECO:0000259" key="1">
    <source>
        <dbReference type="Pfam" id="PF01182"/>
    </source>
</evidence>
<protein>
    <submittedName>
        <fullName evidence="2">6-phosphogluconolactonase</fullName>
        <ecNumber evidence="2">3.1.1.31</ecNumber>
    </submittedName>
</protein>
<proteinExistence type="predicted"/>
<dbReference type="SUPFAM" id="SSF100950">
    <property type="entry name" value="NagB/RpiA/CoA transferase-like"/>
    <property type="match status" value="1"/>
</dbReference>
<feature type="domain" description="Glucosamine/galactosamine-6-phosphate isomerase" evidence="1">
    <location>
        <begin position="14"/>
        <end position="135"/>
    </location>
</feature>
<dbReference type="InterPro" id="IPR052960">
    <property type="entry name" value="GlcN6P_deaminase-like"/>
</dbReference>
<accession>A0ABY6ZM25</accession>
<sequence>MDMNKMHFVETDGDVRANIRKLTDEIREKPIDVALIGVGENTHIAFNDPPANFDTKEAYIIVNLDIGCKQQQVREGWFSSIKEVPSQAVTMTPYQIMQSKTIVSCVPFISKANAVKRFMYSELTNQVPATLLKTHSDFTLFLDKDSASLLEA</sequence>